<accession>A0A1R1YI48</accession>
<proteinExistence type="predicted"/>
<keyword evidence="2" id="KW-1185">Reference proteome</keyword>
<reference evidence="1 2" key="1">
    <citation type="submission" date="2017-01" db="EMBL/GenBank/DDBJ databases">
        <authorList>
            <person name="Mah S.A."/>
            <person name="Swanson W.J."/>
            <person name="Moy G.W."/>
            <person name="Vacquier V.D."/>
        </authorList>
    </citation>
    <scope>NUCLEOTIDE SEQUENCE [LARGE SCALE GENOMIC DNA]</scope>
    <source>
        <strain evidence="1 2">GSMNP</strain>
    </source>
</reference>
<name>A0A1R1YI48_9FUNG</name>
<dbReference type="Proteomes" id="UP000187283">
    <property type="component" value="Unassembled WGS sequence"/>
</dbReference>
<comment type="caution">
    <text evidence="1">The sequence shown here is derived from an EMBL/GenBank/DDBJ whole genome shotgun (WGS) entry which is preliminary data.</text>
</comment>
<evidence type="ECO:0000313" key="1">
    <source>
        <dbReference type="EMBL" id="OMJ26475.1"/>
    </source>
</evidence>
<sequence length="94" mass="11093">MYKILQLPLQVPLGDHFSSIGFNGKNSVPQDTLEFFFFFLCVREFIKHNLKVTRLGFLNFVHMYTNTTDNFIILRQVLLSLFQLEDVIDELYIS</sequence>
<gene>
    <name evidence="1" type="ORF">AYI70_g140</name>
</gene>
<evidence type="ECO:0000313" key="2">
    <source>
        <dbReference type="Proteomes" id="UP000187283"/>
    </source>
</evidence>
<dbReference type="EMBL" id="LSSN01000017">
    <property type="protein sequence ID" value="OMJ26475.1"/>
    <property type="molecule type" value="Genomic_DNA"/>
</dbReference>
<dbReference type="AlphaFoldDB" id="A0A1R1YI48"/>
<protein>
    <submittedName>
        <fullName evidence="1">Uncharacterized protein</fullName>
    </submittedName>
</protein>
<organism evidence="1 2">
    <name type="scientific">Smittium culicis</name>
    <dbReference type="NCBI Taxonomy" id="133412"/>
    <lineage>
        <taxon>Eukaryota</taxon>
        <taxon>Fungi</taxon>
        <taxon>Fungi incertae sedis</taxon>
        <taxon>Zoopagomycota</taxon>
        <taxon>Kickxellomycotina</taxon>
        <taxon>Harpellomycetes</taxon>
        <taxon>Harpellales</taxon>
        <taxon>Legeriomycetaceae</taxon>
        <taxon>Smittium</taxon>
    </lineage>
</organism>